<evidence type="ECO:0000259" key="1">
    <source>
        <dbReference type="Pfam" id="PF00107"/>
    </source>
</evidence>
<sequence length="82" mass="9195">MRRPVVNGSTEDVVARCQQICGKDNLGLVIECSGANIALKQAIEMLRPNGEVVRVGMGFKPLDFSINDHYRLEQKHHWAYGL</sequence>
<dbReference type="Pfam" id="PF00107">
    <property type="entry name" value="ADH_zinc_N"/>
    <property type="match status" value="1"/>
</dbReference>
<dbReference type="InterPro" id="IPR013149">
    <property type="entry name" value="ADH-like_C"/>
</dbReference>
<dbReference type="AlphaFoldDB" id="A0A376W6E9"/>
<name>A0A376W6E9_ECOLX</name>
<dbReference type="Gene3D" id="3.40.50.720">
    <property type="entry name" value="NAD(P)-binding Rossmann-like Domain"/>
    <property type="match status" value="1"/>
</dbReference>
<protein>
    <submittedName>
        <fullName evidence="2">Putative oxidoreductase, Zn-dependent and NAD(P)-binding protein</fullName>
    </submittedName>
</protein>
<evidence type="ECO:0000313" key="2">
    <source>
        <dbReference type="EMBL" id="STJ19007.1"/>
    </source>
</evidence>
<evidence type="ECO:0000313" key="3">
    <source>
        <dbReference type="Proteomes" id="UP000254716"/>
    </source>
</evidence>
<proteinExistence type="predicted"/>
<organism evidence="2 3">
    <name type="scientific">Escherichia coli</name>
    <dbReference type="NCBI Taxonomy" id="562"/>
    <lineage>
        <taxon>Bacteria</taxon>
        <taxon>Pseudomonadati</taxon>
        <taxon>Pseudomonadota</taxon>
        <taxon>Gammaproteobacteria</taxon>
        <taxon>Enterobacterales</taxon>
        <taxon>Enterobacteriaceae</taxon>
        <taxon>Escherichia</taxon>
    </lineage>
</organism>
<dbReference type="InterPro" id="IPR036291">
    <property type="entry name" value="NAD(P)-bd_dom_sf"/>
</dbReference>
<dbReference type="SUPFAM" id="SSF51735">
    <property type="entry name" value="NAD(P)-binding Rossmann-fold domains"/>
    <property type="match status" value="1"/>
</dbReference>
<accession>A0A376W6E9</accession>
<dbReference type="Proteomes" id="UP000254716">
    <property type="component" value="Unassembled WGS sequence"/>
</dbReference>
<gene>
    <name evidence="2" type="primary">ydjL_1</name>
    <name evidence="2" type="ORF">NCTC9081_04515</name>
</gene>
<dbReference type="EMBL" id="UGCV01000008">
    <property type="protein sequence ID" value="STJ19007.1"/>
    <property type="molecule type" value="Genomic_DNA"/>
</dbReference>
<feature type="domain" description="Alcohol dehydrogenase-like C-terminal" evidence="1">
    <location>
        <begin position="5"/>
        <end position="69"/>
    </location>
</feature>
<reference evidence="2 3" key="1">
    <citation type="submission" date="2018-06" db="EMBL/GenBank/DDBJ databases">
        <authorList>
            <consortium name="Pathogen Informatics"/>
            <person name="Doyle S."/>
        </authorList>
    </citation>
    <scope>NUCLEOTIDE SEQUENCE [LARGE SCALE GENOMIC DNA]</scope>
    <source>
        <strain evidence="2 3">NCTC9081</strain>
    </source>
</reference>